<evidence type="ECO:0000313" key="6">
    <source>
        <dbReference type="Proteomes" id="UP000287394"/>
    </source>
</evidence>
<dbReference type="Gene3D" id="1.50.10.10">
    <property type="match status" value="1"/>
</dbReference>
<keyword evidence="3" id="KW-0326">Glycosidase</keyword>
<dbReference type="GO" id="GO:0009311">
    <property type="term" value="P:oligosaccharide metabolic process"/>
    <property type="evidence" value="ECO:0007669"/>
    <property type="project" value="InterPro"/>
</dbReference>
<dbReference type="RefSeq" id="WP_165863972.1">
    <property type="nucleotide sequence ID" value="NZ_AP025739.1"/>
</dbReference>
<dbReference type="EMBL" id="AP025739">
    <property type="protein sequence ID" value="BDI27954.1"/>
    <property type="molecule type" value="Genomic_DNA"/>
</dbReference>
<dbReference type="KEGG" id="ccot:CCAX7_000050"/>
<dbReference type="GO" id="GO:0004573">
    <property type="term" value="F:Glc3Man9GlcNAc2 oligosaccharide glucosidase activity"/>
    <property type="evidence" value="ECO:0007669"/>
    <property type="project" value="InterPro"/>
</dbReference>
<name>A0A402CR19_9BACT</name>
<keyword evidence="6" id="KW-1185">Reference proteome</keyword>
<dbReference type="PANTHER" id="PTHR10412">
    <property type="entry name" value="MANNOSYL-OLIGOSACCHARIDE GLUCOSIDASE"/>
    <property type="match status" value="1"/>
</dbReference>
<dbReference type="InterPro" id="IPR004888">
    <property type="entry name" value="Glycoside_hydrolase_63"/>
</dbReference>
<dbReference type="InterPro" id="IPR012341">
    <property type="entry name" value="6hp_glycosidase-like_sf"/>
</dbReference>
<dbReference type="SUPFAM" id="SSF48208">
    <property type="entry name" value="Six-hairpin glycosidases"/>
    <property type="match status" value="1"/>
</dbReference>
<accession>A0A402CR19</accession>
<evidence type="ECO:0000256" key="3">
    <source>
        <dbReference type="ARBA" id="ARBA00023295"/>
    </source>
</evidence>
<dbReference type="Pfam" id="PF22422">
    <property type="entry name" value="MGH1-like_GH"/>
    <property type="match status" value="1"/>
</dbReference>
<keyword evidence="2 5" id="KW-0378">Hydrolase</keyword>
<sequence length="584" mass="64475">MHLDLTQVPFSRAGSYLALSLRDPDDARPWEQRPGDALYLRTIHGDRETDRVFRLEMLSVAGEESRTIPFEVEASPHLLRLRAGGGAVVDICLTSANGARLRGGGGAGLRLTLEKIGSYGNAQPFDREGRWLINAWPVRMTYLLSPLAGRMAVTAPVKTMRAERIGVDLLPTDEGGGFETLIEEFLVQHPIAASRDSFDRIAAEAGAEFEAFLAAQPPVPGRLQSTADLMAYVQWSAVAAPEGHLKRPAMLMSKNHMTNVWSWDHCFNALALTPHAPGLAWDQFRIPFDHQDAAGALPDSVNDKSVVRSFTKPPIHGWALRGLRESDRLGYFTDDVLAEIYEPLSRWTRWWLTERDQDADGAPQYNHGNDSGWDNCTVFDVGFPLEGPDLSAFLILQMDALADLAARLGRIGDSERWTRQADGLLERMMAHFWRGDRFVAVRSEDHTAVAPGDCDSLFPFLPLVLGDRLPMEARAPLIAGLLAPGRFLTEYGLATEAISSPQHEADGYWRGPIWAPPVLLIADGLRRMGETAAARDIAERFCRVVARSGAAENFHAQSGAGLRDRAYTWTASVFLILARGYLSL</sequence>
<evidence type="ECO:0000256" key="2">
    <source>
        <dbReference type="ARBA" id="ARBA00022801"/>
    </source>
</evidence>
<evidence type="ECO:0000256" key="1">
    <source>
        <dbReference type="ARBA" id="ARBA00010833"/>
    </source>
</evidence>
<dbReference type="GO" id="GO:0006487">
    <property type="term" value="P:protein N-linked glycosylation"/>
    <property type="evidence" value="ECO:0007669"/>
    <property type="project" value="TreeGrafter"/>
</dbReference>
<dbReference type="PANTHER" id="PTHR10412:SF11">
    <property type="entry name" value="MANNOSYL-OLIGOSACCHARIDE GLUCOSIDASE"/>
    <property type="match status" value="1"/>
</dbReference>
<gene>
    <name evidence="5" type="ORF">CCAX7_000050</name>
</gene>
<evidence type="ECO:0000313" key="5">
    <source>
        <dbReference type="EMBL" id="BDI27954.1"/>
    </source>
</evidence>
<feature type="domain" description="Mannosylglycerate hydrolase MGH1-like glycoside hydrolase" evidence="4">
    <location>
        <begin position="259"/>
        <end position="570"/>
    </location>
</feature>
<comment type="similarity">
    <text evidence="1">Belongs to the glycosyl hydrolase 63 family.</text>
</comment>
<reference evidence="5 6" key="1">
    <citation type="journal article" date="2019" name="Int. J. Syst. Evol. Microbiol.">
        <title>Capsulimonas corticalis gen. nov., sp. nov., an aerobic capsulated bacterium, of a novel bacterial order, Capsulimonadales ord. nov., of the class Armatimonadia of the phylum Armatimonadetes.</title>
        <authorList>
            <person name="Li J."/>
            <person name="Kudo C."/>
            <person name="Tonouchi A."/>
        </authorList>
    </citation>
    <scope>NUCLEOTIDE SEQUENCE [LARGE SCALE GENOMIC DNA]</scope>
    <source>
        <strain evidence="5 6">AX-7</strain>
    </source>
</reference>
<protein>
    <submittedName>
        <fullName evidence="5">Glycoside hydrolase family 37</fullName>
    </submittedName>
</protein>
<dbReference type="InterPro" id="IPR008928">
    <property type="entry name" value="6-hairpin_glycosidase_sf"/>
</dbReference>
<organism evidence="5 6">
    <name type="scientific">Capsulimonas corticalis</name>
    <dbReference type="NCBI Taxonomy" id="2219043"/>
    <lineage>
        <taxon>Bacteria</taxon>
        <taxon>Bacillati</taxon>
        <taxon>Armatimonadota</taxon>
        <taxon>Armatimonadia</taxon>
        <taxon>Capsulimonadales</taxon>
        <taxon>Capsulimonadaceae</taxon>
        <taxon>Capsulimonas</taxon>
    </lineage>
</organism>
<proteinExistence type="inferred from homology"/>
<evidence type="ECO:0000259" key="4">
    <source>
        <dbReference type="Pfam" id="PF22422"/>
    </source>
</evidence>
<dbReference type="Proteomes" id="UP000287394">
    <property type="component" value="Chromosome"/>
</dbReference>
<dbReference type="AlphaFoldDB" id="A0A402CR19"/>
<dbReference type="InterPro" id="IPR054491">
    <property type="entry name" value="MGH1-like_GH"/>
</dbReference>